<keyword evidence="3" id="KW-1185">Reference proteome</keyword>
<gene>
    <name evidence="2" type="ORF">B1C78_00180</name>
</gene>
<evidence type="ECO:0000313" key="2">
    <source>
        <dbReference type="EMBL" id="OOG28799.1"/>
    </source>
</evidence>
<proteinExistence type="predicted"/>
<evidence type="ECO:0000256" key="1">
    <source>
        <dbReference type="SAM" id="SignalP"/>
    </source>
</evidence>
<sequence length="311" mass="34895">MKRVLWLTFLWFAATVALAQSGFDEHSRMIPEVNQNKLVPPHTLFLQVSPYSAMDYRGVIMQGIARFEDEQGTPVEADDVALKSMGSEEDPYYCIVIKESTCRRFVLERQHLVALARFVRTGKLGVYTAPKDAPLKRTQEVQRTAAVSGLEPVRLKGTSVITRFVSVGDYIAKDLNTPFFVDLMAYIDYDESFVDPHRAHEEAEAIRMSLNRSLGYLKEPAGPSADSSWVNSDIHAYFTVSPHPEGEGLRCEGLPARYSWTLPEEREAGYIRAVNFAARPSEETQLHALATFCSAAILRALPESALEIFNE</sequence>
<feature type="chain" id="PRO_5012053285" evidence="1">
    <location>
        <begin position="20"/>
        <end position="311"/>
    </location>
</feature>
<dbReference type="Proteomes" id="UP000189462">
    <property type="component" value="Unassembled WGS sequence"/>
</dbReference>
<protein>
    <submittedName>
        <fullName evidence="2">Uncharacterized protein</fullName>
    </submittedName>
</protein>
<evidence type="ECO:0000313" key="3">
    <source>
        <dbReference type="Proteomes" id="UP000189462"/>
    </source>
</evidence>
<accession>A0A1V3NUI3</accession>
<name>A0A1V3NUI3_9GAMM</name>
<dbReference type="STRING" id="108003.B1C78_00180"/>
<comment type="caution">
    <text evidence="2">The sequence shown here is derived from an EMBL/GenBank/DDBJ whole genome shotgun (WGS) entry which is preliminary data.</text>
</comment>
<dbReference type="AlphaFoldDB" id="A0A1V3NUI3"/>
<organism evidence="2 3">
    <name type="scientific">Thioalkalivibrio denitrificans</name>
    <dbReference type="NCBI Taxonomy" id="108003"/>
    <lineage>
        <taxon>Bacteria</taxon>
        <taxon>Pseudomonadati</taxon>
        <taxon>Pseudomonadota</taxon>
        <taxon>Gammaproteobacteria</taxon>
        <taxon>Chromatiales</taxon>
        <taxon>Ectothiorhodospiraceae</taxon>
        <taxon>Thioalkalivibrio</taxon>
    </lineage>
</organism>
<dbReference type="EMBL" id="MVBK01000001">
    <property type="protein sequence ID" value="OOG28799.1"/>
    <property type="molecule type" value="Genomic_DNA"/>
</dbReference>
<reference evidence="2 3" key="1">
    <citation type="submission" date="2017-02" db="EMBL/GenBank/DDBJ databases">
        <title>Genomic diversity within the haloalkaliphilic genus Thioalkalivibrio.</title>
        <authorList>
            <person name="Ahn A.-C."/>
            <person name="Meier-Kolthoff J."/>
            <person name="Overmars L."/>
            <person name="Richter M."/>
            <person name="Woyke T."/>
            <person name="Sorokin D.Y."/>
            <person name="Muyzer G."/>
        </authorList>
    </citation>
    <scope>NUCLEOTIDE SEQUENCE [LARGE SCALE GENOMIC DNA]</scope>
    <source>
        <strain evidence="2 3">ALJD</strain>
    </source>
</reference>
<dbReference type="RefSeq" id="WP_077277131.1">
    <property type="nucleotide sequence ID" value="NZ_MVBK01000001.1"/>
</dbReference>
<keyword evidence="1" id="KW-0732">Signal</keyword>
<feature type="signal peptide" evidence="1">
    <location>
        <begin position="1"/>
        <end position="19"/>
    </location>
</feature>